<dbReference type="SUPFAM" id="SSF52980">
    <property type="entry name" value="Restriction endonuclease-like"/>
    <property type="match status" value="1"/>
</dbReference>
<evidence type="ECO:0000313" key="2">
    <source>
        <dbReference type="EMBL" id="SJM91139.1"/>
    </source>
</evidence>
<dbReference type="Gene3D" id="3.90.1570.10">
    <property type="entry name" value="tt1808, chain A"/>
    <property type="match status" value="1"/>
</dbReference>
<dbReference type="InterPro" id="IPR008538">
    <property type="entry name" value="Uma2"/>
</dbReference>
<feature type="domain" description="Putative restriction endonuclease" evidence="1">
    <location>
        <begin position="19"/>
        <end position="194"/>
    </location>
</feature>
<organism evidence="2 3">
    <name type="scientific">Crenothrix polyspora</name>
    <dbReference type="NCBI Taxonomy" id="360316"/>
    <lineage>
        <taxon>Bacteria</taxon>
        <taxon>Pseudomonadati</taxon>
        <taxon>Pseudomonadota</taxon>
        <taxon>Gammaproteobacteria</taxon>
        <taxon>Methylococcales</taxon>
        <taxon>Crenotrichaceae</taxon>
        <taxon>Crenothrix</taxon>
    </lineage>
</organism>
<dbReference type="OrthoDB" id="9799703at2"/>
<dbReference type="AlphaFoldDB" id="A0A1R4H4J8"/>
<name>A0A1R4H4J8_9GAMM</name>
<dbReference type="InterPro" id="IPR012296">
    <property type="entry name" value="Nuclease_put_TT1808"/>
</dbReference>
<dbReference type="RefSeq" id="WP_087142819.1">
    <property type="nucleotide sequence ID" value="NZ_FUKI01000090.1"/>
</dbReference>
<protein>
    <recommendedName>
        <fullName evidence="1">Putative restriction endonuclease domain-containing protein</fullName>
    </recommendedName>
</protein>
<evidence type="ECO:0000259" key="1">
    <source>
        <dbReference type="Pfam" id="PF05685"/>
    </source>
</evidence>
<dbReference type="InterPro" id="IPR011335">
    <property type="entry name" value="Restrct_endonuc-II-like"/>
</dbReference>
<dbReference type="PANTHER" id="PTHR34107:SF4">
    <property type="entry name" value="SLL1222 PROTEIN"/>
    <property type="match status" value="1"/>
</dbReference>
<proteinExistence type="predicted"/>
<dbReference type="CDD" id="cd06260">
    <property type="entry name" value="DUF820-like"/>
    <property type="match status" value="1"/>
</dbReference>
<dbReference type="Proteomes" id="UP000195667">
    <property type="component" value="Unassembled WGS sequence"/>
</dbReference>
<keyword evidence="3" id="KW-1185">Reference proteome</keyword>
<evidence type="ECO:0000313" key="3">
    <source>
        <dbReference type="Proteomes" id="UP000195667"/>
    </source>
</evidence>
<dbReference type="PANTHER" id="PTHR34107">
    <property type="entry name" value="SLL0198 PROTEIN-RELATED"/>
    <property type="match status" value="1"/>
</dbReference>
<dbReference type="Pfam" id="PF05685">
    <property type="entry name" value="Uma2"/>
    <property type="match status" value="1"/>
</dbReference>
<sequence>MATTDLTELDLNGSYTYADYLTWQFTDAVELIKGKIMAMSPAPNSEHQGISWRLGGALFVFFKQKQCQAYAAPFDVRLYDRKKSIVANRDIYSVVQPDLCVICDKTKIDTKGCLGSPDWVIEILSKGNSKKEMQIKYQLYQESGVKEYWLVYPGERAVHQFFLDEQSEKYQLLNMYSGEDIATPQLFPDCQIDLREVFEMDEMDE</sequence>
<reference evidence="3" key="1">
    <citation type="submission" date="2017-02" db="EMBL/GenBank/DDBJ databases">
        <authorList>
            <person name="Daims H."/>
        </authorList>
    </citation>
    <scope>NUCLEOTIDE SEQUENCE [LARGE SCALE GENOMIC DNA]</scope>
</reference>
<dbReference type="EMBL" id="FUKI01000090">
    <property type="protein sequence ID" value="SJM91139.1"/>
    <property type="molecule type" value="Genomic_DNA"/>
</dbReference>
<accession>A0A1R4H4J8</accession>
<gene>
    <name evidence="2" type="ORF">CRENPOLYSF1_180001</name>
</gene>